<evidence type="ECO:0000256" key="3">
    <source>
        <dbReference type="RuleBase" id="RU000363"/>
    </source>
</evidence>
<dbReference type="OrthoDB" id="5840532at2759"/>
<dbReference type="GO" id="GO:0016616">
    <property type="term" value="F:oxidoreductase activity, acting on the CH-OH group of donors, NAD or NADP as acceptor"/>
    <property type="evidence" value="ECO:0007669"/>
    <property type="project" value="TreeGrafter"/>
</dbReference>
<keyword evidence="4" id="KW-1133">Transmembrane helix</keyword>
<dbReference type="GO" id="GO:0005737">
    <property type="term" value="C:cytoplasm"/>
    <property type="evidence" value="ECO:0007669"/>
    <property type="project" value="TreeGrafter"/>
</dbReference>
<dbReference type="Proteomes" id="UP001150907">
    <property type="component" value="Unassembled WGS sequence"/>
</dbReference>
<keyword evidence="4" id="KW-0472">Membrane</keyword>
<dbReference type="EMBL" id="JANBQF010000051">
    <property type="protein sequence ID" value="KAJ2006683.1"/>
    <property type="molecule type" value="Genomic_DNA"/>
</dbReference>
<proteinExistence type="inferred from homology"/>
<dbReference type="PRINTS" id="PR00081">
    <property type="entry name" value="GDHRDH"/>
</dbReference>
<evidence type="ECO:0000313" key="6">
    <source>
        <dbReference type="Proteomes" id="UP001150907"/>
    </source>
</evidence>
<evidence type="ECO:0000313" key="5">
    <source>
        <dbReference type="EMBL" id="KAJ2006683.1"/>
    </source>
</evidence>
<dbReference type="Gene3D" id="3.40.50.720">
    <property type="entry name" value="NAD(P)-binding Rossmann-like Domain"/>
    <property type="match status" value="1"/>
</dbReference>
<accession>A0A9W8BIW5</accession>
<protein>
    <submittedName>
        <fullName evidence="5">Uncharacterized protein</fullName>
    </submittedName>
</protein>
<gene>
    <name evidence="5" type="ORF">H4R26_001232</name>
</gene>
<keyword evidence="6" id="KW-1185">Reference proteome</keyword>
<sequence>MFFAPDRSYSIDGKVALVTGALGAIGMQITKQLLQGGARVVLVDIVNSKDGADISRELDADSAVYVQADLCHLPDIERMLNEGVQAFEHIDILVNNAGVAQQNKFYVDETSDNAAAAIDLNLRAPMEATRLFVKQLHSSGRHGVVVNVASIAGLMPARGFELYGTTKAGLLYFTEASRSLAPQVRVAAVAPFFVNTPMVARARNNLVNSPALNPHALLQVNDVADAVISQIENRWSAGKAIMLVGSWQLIPVWTLRFSYYYVVLVVWLCLLVGQARSALGLHSGSKYRNQ</sequence>
<evidence type="ECO:0000256" key="4">
    <source>
        <dbReference type="SAM" id="Phobius"/>
    </source>
</evidence>
<dbReference type="PANTHER" id="PTHR44229:SF4">
    <property type="entry name" value="15-HYDROXYPROSTAGLANDIN DEHYDROGENASE [NAD(+)]"/>
    <property type="match status" value="1"/>
</dbReference>
<dbReference type="AlphaFoldDB" id="A0A9W8BIW5"/>
<dbReference type="InterPro" id="IPR002347">
    <property type="entry name" value="SDR_fam"/>
</dbReference>
<dbReference type="Pfam" id="PF00106">
    <property type="entry name" value="adh_short"/>
    <property type="match status" value="1"/>
</dbReference>
<evidence type="ECO:0000256" key="2">
    <source>
        <dbReference type="ARBA" id="ARBA00023002"/>
    </source>
</evidence>
<keyword evidence="2" id="KW-0560">Oxidoreductase</keyword>
<name>A0A9W8BIW5_9FUNG</name>
<dbReference type="InterPro" id="IPR036291">
    <property type="entry name" value="NAD(P)-bd_dom_sf"/>
</dbReference>
<dbReference type="PRINTS" id="PR00080">
    <property type="entry name" value="SDRFAMILY"/>
</dbReference>
<keyword evidence="4" id="KW-0812">Transmembrane</keyword>
<evidence type="ECO:0000256" key="1">
    <source>
        <dbReference type="ARBA" id="ARBA00006484"/>
    </source>
</evidence>
<reference evidence="5" key="1">
    <citation type="submission" date="2022-07" db="EMBL/GenBank/DDBJ databases">
        <title>Phylogenomic reconstructions and comparative analyses of Kickxellomycotina fungi.</title>
        <authorList>
            <person name="Reynolds N.K."/>
            <person name="Stajich J.E."/>
            <person name="Barry K."/>
            <person name="Grigoriev I.V."/>
            <person name="Crous P."/>
            <person name="Smith M.E."/>
        </authorList>
    </citation>
    <scope>NUCLEOTIDE SEQUENCE</scope>
    <source>
        <strain evidence="5">IMI 214461</strain>
    </source>
</reference>
<organism evidence="5 6">
    <name type="scientific">Coemansia thaxteri</name>
    <dbReference type="NCBI Taxonomy" id="2663907"/>
    <lineage>
        <taxon>Eukaryota</taxon>
        <taxon>Fungi</taxon>
        <taxon>Fungi incertae sedis</taxon>
        <taxon>Zoopagomycota</taxon>
        <taxon>Kickxellomycotina</taxon>
        <taxon>Kickxellomycetes</taxon>
        <taxon>Kickxellales</taxon>
        <taxon>Kickxellaceae</taxon>
        <taxon>Coemansia</taxon>
    </lineage>
</organism>
<comment type="similarity">
    <text evidence="1 3">Belongs to the short-chain dehydrogenases/reductases (SDR) family.</text>
</comment>
<feature type="transmembrane region" description="Helical" evidence="4">
    <location>
        <begin position="259"/>
        <end position="279"/>
    </location>
</feature>
<dbReference type="SUPFAM" id="SSF51735">
    <property type="entry name" value="NAD(P)-binding Rossmann-fold domains"/>
    <property type="match status" value="1"/>
</dbReference>
<comment type="caution">
    <text evidence="5">The sequence shown here is derived from an EMBL/GenBank/DDBJ whole genome shotgun (WGS) entry which is preliminary data.</text>
</comment>
<dbReference type="PANTHER" id="PTHR44229">
    <property type="entry name" value="15-HYDROXYPROSTAGLANDIN DEHYDROGENASE [NAD(+)]"/>
    <property type="match status" value="1"/>
</dbReference>